<name>A0A3B1AC82_9ZZZZ</name>
<protein>
    <submittedName>
        <fullName evidence="2">Protein YicC</fullName>
    </submittedName>
</protein>
<feature type="non-terminal residue" evidence="2">
    <location>
        <position position="1"/>
    </location>
</feature>
<proteinExistence type="predicted"/>
<evidence type="ECO:0000259" key="1">
    <source>
        <dbReference type="Pfam" id="PF08340"/>
    </source>
</evidence>
<gene>
    <name evidence="2" type="ORF">MNBD_GAMMA19-2275</name>
</gene>
<dbReference type="InterPro" id="IPR005229">
    <property type="entry name" value="YicC/YloC-like"/>
</dbReference>
<dbReference type="AlphaFoldDB" id="A0A3B1AC82"/>
<dbReference type="PANTHER" id="PTHR30636:SF3">
    <property type="entry name" value="UPF0701 PROTEIN YICC"/>
    <property type="match status" value="1"/>
</dbReference>
<dbReference type="InterPro" id="IPR013551">
    <property type="entry name" value="YicC-like_C"/>
</dbReference>
<evidence type="ECO:0000313" key="2">
    <source>
        <dbReference type="EMBL" id="VAX03419.1"/>
    </source>
</evidence>
<reference evidence="2" key="1">
    <citation type="submission" date="2018-06" db="EMBL/GenBank/DDBJ databases">
        <authorList>
            <person name="Zhirakovskaya E."/>
        </authorList>
    </citation>
    <scope>NUCLEOTIDE SEQUENCE</scope>
</reference>
<dbReference type="PANTHER" id="PTHR30636">
    <property type="entry name" value="UPF0701 PROTEIN YICC"/>
    <property type="match status" value="1"/>
</dbReference>
<sequence>KAHVDEVRRVLTQDEPVGRRLDFLMQELNREANTLGSKSVHTDTTAVSVELKVLIEQMREQIQNIE</sequence>
<feature type="domain" description="Endoribonuclease YicC-like C-terminal" evidence="1">
    <location>
        <begin position="1"/>
        <end position="66"/>
    </location>
</feature>
<organism evidence="2">
    <name type="scientific">hydrothermal vent metagenome</name>
    <dbReference type="NCBI Taxonomy" id="652676"/>
    <lineage>
        <taxon>unclassified sequences</taxon>
        <taxon>metagenomes</taxon>
        <taxon>ecological metagenomes</taxon>
    </lineage>
</organism>
<accession>A0A3B1AC82</accession>
<dbReference type="Pfam" id="PF08340">
    <property type="entry name" value="YicC-like_C"/>
    <property type="match status" value="1"/>
</dbReference>
<dbReference type="EMBL" id="UOFV01000397">
    <property type="protein sequence ID" value="VAX03419.1"/>
    <property type="molecule type" value="Genomic_DNA"/>
</dbReference>
<dbReference type="GO" id="GO:0004521">
    <property type="term" value="F:RNA endonuclease activity"/>
    <property type="evidence" value="ECO:0007669"/>
    <property type="project" value="InterPro"/>
</dbReference>